<dbReference type="Proteomes" id="UP000198634">
    <property type="component" value="Unassembled WGS sequence"/>
</dbReference>
<dbReference type="GO" id="GO:0006508">
    <property type="term" value="P:proteolysis"/>
    <property type="evidence" value="ECO:0007669"/>
    <property type="project" value="UniProtKB-KW"/>
</dbReference>
<gene>
    <name evidence="2" type="ORF">SAMN04488092_10590</name>
</gene>
<organism evidence="2 3">
    <name type="scientific">Thalassovita taeanensis</name>
    <dbReference type="NCBI Taxonomy" id="657014"/>
    <lineage>
        <taxon>Bacteria</taxon>
        <taxon>Pseudomonadati</taxon>
        <taxon>Pseudomonadota</taxon>
        <taxon>Alphaproteobacteria</taxon>
        <taxon>Rhodobacterales</taxon>
        <taxon>Roseobacteraceae</taxon>
        <taxon>Thalassovita</taxon>
    </lineage>
</organism>
<keyword evidence="2" id="KW-0378">Hydrolase</keyword>
<sequence length="271" mass="30033">MRLKITHTTTYSYDSPDAYALQQLRLIPRSGHGQQVLKWTSTITGGTRQLGYDDQFDNHVELILIDPDAMKVEIISEGVVEIENRNGVIGQHKGCAPVWLFEAATDTTAPGKALRKLVQQLKPLPDENDLGRMHRLSRVIGEQVAYRPGQTNAATTAEDALEAGHGVCQDHAHIMIASARMMGFAARYVSGYLLMDDTEDQDASHAWCEIWVEPLGWVGFDISNAVCPDDRYVRVAVGRDYRDAAPVHGIRQGSGTEDLHVALKVQQQTDQ</sequence>
<name>A0A1H9EMX0_9RHOB</name>
<proteinExistence type="predicted"/>
<dbReference type="Pfam" id="PF01841">
    <property type="entry name" value="Transglut_core"/>
    <property type="match status" value="1"/>
</dbReference>
<dbReference type="EMBL" id="FOEP01000005">
    <property type="protein sequence ID" value="SEQ26358.1"/>
    <property type="molecule type" value="Genomic_DNA"/>
</dbReference>
<reference evidence="2 3" key="1">
    <citation type="submission" date="2016-10" db="EMBL/GenBank/DDBJ databases">
        <authorList>
            <person name="de Groot N.N."/>
        </authorList>
    </citation>
    <scope>NUCLEOTIDE SEQUENCE [LARGE SCALE GENOMIC DNA]</scope>
    <source>
        <strain evidence="2 3">DSM 22007</strain>
    </source>
</reference>
<accession>A0A1H9EMX0</accession>
<dbReference type="OrthoDB" id="9804023at2"/>
<dbReference type="STRING" id="657014.SAMN04488092_10590"/>
<dbReference type="PANTHER" id="PTHR33490:SF6">
    <property type="entry name" value="SLL1049 PROTEIN"/>
    <property type="match status" value="1"/>
</dbReference>
<evidence type="ECO:0000313" key="3">
    <source>
        <dbReference type="Proteomes" id="UP000198634"/>
    </source>
</evidence>
<dbReference type="GO" id="GO:0008233">
    <property type="term" value="F:peptidase activity"/>
    <property type="evidence" value="ECO:0007669"/>
    <property type="project" value="UniProtKB-KW"/>
</dbReference>
<keyword evidence="3" id="KW-1185">Reference proteome</keyword>
<dbReference type="InterPro" id="IPR013589">
    <property type="entry name" value="Bac_transglu_N"/>
</dbReference>
<feature type="domain" description="Transglutaminase-like" evidence="1">
    <location>
        <begin position="160"/>
        <end position="224"/>
    </location>
</feature>
<dbReference type="SMART" id="SM00460">
    <property type="entry name" value="TGc"/>
    <property type="match status" value="1"/>
</dbReference>
<dbReference type="AlphaFoldDB" id="A0A1H9EMX0"/>
<dbReference type="RefSeq" id="WP_090269558.1">
    <property type="nucleotide sequence ID" value="NZ_FOEP01000005.1"/>
</dbReference>
<keyword evidence="2" id="KW-0645">Protease</keyword>
<dbReference type="InterPro" id="IPR002931">
    <property type="entry name" value="Transglutaminase-like"/>
</dbReference>
<evidence type="ECO:0000313" key="2">
    <source>
        <dbReference type="EMBL" id="SEQ26358.1"/>
    </source>
</evidence>
<dbReference type="Pfam" id="PF08379">
    <property type="entry name" value="Bact_transglu_N"/>
    <property type="match status" value="1"/>
</dbReference>
<dbReference type="Gene3D" id="3.10.620.30">
    <property type="match status" value="1"/>
</dbReference>
<dbReference type="SUPFAM" id="SSF54001">
    <property type="entry name" value="Cysteine proteinases"/>
    <property type="match status" value="1"/>
</dbReference>
<dbReference type="InterPro" id="IPR038765">
    <property type="entry name" value="Papain-like_cys_pep_sf"/>
</dbReference>
<evidence type="ECO:0000259" key="1">
    <source>
        <dbReference type="SMART" id="SM00460"/>
    </source>
</evidence>
<dbReference type="PANTHER" id="PTHR33490">
    <property type="entry name" value="BLR5614 PROTEIN-RELATED"/>
    <property type="match status" value="1"/>
</dbReference>
<protein>
    <submittedName>
        <fullName evidence="2">Transglutaminase-like enzyme, putative cysteine protease</fullName>
    </submittedName>
</protein>